<dbReference type="Proteomes" id="UP000300879">
    <property type="component" value="Chromosome"/>
</dbReference>
<organism evidence="2 3">
    <name type="scientific">Paenibacillus algicola</name>
    <dbReference type="NCBI Taxonomy" id="2565926"/>
    <lineage>
        <taxon>Bacteria</taxon>
        <taxon>Bacillati</taxon>
        <taxon>Bacillota</taxon>
        <taxon>Bacilli</taxon>
        <taxon>Bacillales</taxon>
        <taxon>Paenibacillaceae</taxon>
        <taxon>Paenibacillus</taxon>
    </lineage>
</organism>
<evidence type="ECO:0000256" key="1">
    <source>
        <dbReference type="SAM" id="Phobius"/>
    </source>
</evidence>
<name>A0A4P8XGM4_9BACL</name>
<keyword evidence="1" id="KW-0472">Membrane</keyword>
<keyword evidence="1" id="KW-1133">Transmembrane helix</keyword>
<accession>A0A4P8XGM4</accession>
<proteinExistence type="predicted"/>
<evidence type="ECO:0000313" key="2">
    <source>
        <dbReference type="EMBL" id="QCT01475.1"/>
    </source>
</evidence>
<dbReference type="KEGG" id="palo:E6C60_0754"/>
<reference evidence="2 3" key="1">
    <citation type="submission" date="2019-05" db="EMBL/GenBank/DDBJ databases">
        <authorList>
            <person name="Chen C."/>
        </authorList>
    </citation>
    <scope>NUCLEOTIDE SEQUENCE [LARGE SCALE GENOMIC DNA]</scope>
    <source>
        <strain evidence="2 3">HB172198</strain>
    </source>
</reference>
<dbReference type="EMBL" id="CP040396">
    <property type="protein sequence ID" value="QCT01475.1"/>
    <property type="molecule type" value="Genomic_DNA"/>
</dbReference>
<evidence type="ECO:0000313" key="3">
    <source>
        <dbReference type="Proteomes" id="UP000300879"/>
    </source>
</evidence>
<dbReference type="AlphaFoldDB" id="A0A4P8XGM4"/>
<feature type="transmembrane region" description="Helical" evidence="1">
    <location>
        <begin position="7"/>
        <end position="25"/>
    </location>
</feature>
<gene>
    <name evidence="2" type="ORF">E6C60_0754</name>
</gene>
<keyword evidence="1" id="KW-0812">Transmembrane</keyword>
<keyword evidence="3" id="KW-1185">Reference proteome</keyword>
<protein>
    <submittedName>
        <fullName evidence="2">Uncharacterized protein</fullName>
    </submittedName>
</protein>
<sequence>MKLIRYGILLTLMIGITVFLVYIYVKTSTDNVTLDSIVSNKDYNITQVKDHNPISFSLEPEWIFKHTNDKHKVFEINQHQIFMVSVKYRENDIYFSFHTKLKLPKKKGSFIYPGTIQDSGVFSTPREELRVLTLDNKIIQTTQIGIGPSSDFSFGINKTDQDKIIDGFKVEFEGIKLYNYFLKDPRHAAFRTLSSMRQHPPRYITKPRIWT</sequence>